<organism evidence="2 3">
    <name type="scientific">Rosistilla ulvae</name>
    <dbReference type="NCBI Taxonomy" id="1930277"/>
    <lineage>
        <taxon>Bacteria</taxon>
        <taxon>Pseudomonadati</taxon>
        <taxon>Planctomycetota</taxon>
        <taxon>Planctomycetia</taxon>
        <taxon>Pirellulales</taxon>
        <taxon>Pirellulaceae</taxon>
        <taxon>Rosistilla</taxon>
    </lineage>
</organism>
<keyword evidence="1" id="KW-1133">Transmembrane helix</keyword>
<evidence type="ECO:0008006" key="4">
    <source>
        <dbReference type="Google" id="ProtNLM"/>
    </source>
</evidence>
<keyword evidence="1" id="KW-0472">Membrane</keyword>
<keyword evidence="3" id="KW-1185">Reference proteome</keyword>
<feature type="transmembrane region" description="Helical" evidence="1">
    <location>
        <begin position="25"/>
        <end position="44"/>
    </location>
</feature>
<feature type="transmembrane region" description="Helical" evidence="1">
    <location>
        <begin position="170"/>
        <end position="189"/>
    </location>
</feature>
<feature type="transmembrane region" description="Helical" evidence="1">
    <location>
        <begin position="50"/>
        <end position="76"/>
    </location>
</feature>
<protein>
    <recommendedName>
        <fullName evidence="4">Acid-resistance membrane protein</fullName>
    </recommendedName>
</protein>
<dbReference type="InterPro" id="IPR005325">
    <property type="entry name" value="DUF308_memb"/>
</dbReference>
<dbReference type="EMBL" id="CP036261">
    <property type="protein sequence ID" value="QDS89173.1"/>
    <property type="molecule type" value="Genomic_DNA"/>
</dbReference>
<dbReference type="RefSeq" id="WP_218934186.1">
    <property type="nucleotide sequence ID" value="NZ_CP036261.1"/>
</dbReference>
<evidence type="ECO:0000313" key="2">
    <source>
        <dbReference type="EMBL" id="QDS89173.1"/>
    </source>
</evidence>
<name>A0A517M2S7_9BACT</name>
<accession>A0A517M2S7</accession>
<reference evidence="2 3" key="1">
    <citation type="submission" date="2019-02" db="EMBL/GenBank/DDBJ databases">
        <title>Deep-cultivation of Planctomycetes and their phenomic and genomic characterization uncovers novel biology.</title>
        <authorList>
            <person name="Wiegand S."/>
            <person name="Jogler M."/>
            <person name="Boedeker C."/>
            <person name="Pinto D."/>
            <person name="Vollmers J."/>
            <person name="Rivas-Marin E."/>
            <person name="Kohn T."/>
            <person name="Peeters S.H."/>
            <person name="Heuer A."/>
            <person name="Rast P."/>
            <person name="Oberbeckmann S."/>
            <person name="Bunk B."/>
            <person name="Jeske O."/>
            <person name="Meyerdierks A."/>
            <person name="Storesund J.E."/>
            <person name="Kallscheuer N."/>
            <person name="Luecker S."/>
            <person name="Lage O.M."/>
            <person name="Pohl T."/>
            <person name="Merkel B.J."/>
            <person name="Hornburger P."/>
            <person name="Mueller R.-W."/>
            <person name="Bruemmer F."/>
            <person name="Labrenz M."/>
            <person name="Spormann A.M."/>
            <person name="Op den Camp H."/>
            <person name="Overmann J."/>
            <person name="Amann R."/>
            <person name="Jetten M.S.M."/>
            <person name="Mascher T."/>
            <person name="Medema M.H."/>
            <person name="Devos D.P."/>
            <person name="Kaster A.-K."/>
            <person name="Ovreas L."/>
            <person name="Rohde M."/>
            <person name="Galperin M.Y."/>
            <person name="Jogler C."/>
        </authorList>
    </citation>
    <scope>NUCLEOTIDE SEQUENCE [LARGE SCALE GENOMIC DNA]</scope>
    <source>
        <strain evidence="2 3">EC9</strain>
    </source>
</reference>
<dbReference type="KEGG" id="ruv:EC9_33700"/>
<evidence type="ECO:0000313" key="3">
    <source>
        <dbReference type="Proteomes" id="UP000319557"/>
    </source>
</evidence>
<proteinExistence type="predicted"/>
<dbReference type="PANTHER" id="PTHR34989">
    <property type="entry name" value="PROTEIN HDED"/>
    <property type="match status" value="1"/>
</dbReference>
<evidence type="ECO:0000256" key="1">
    <source>
        <dbReference type="SAM" id="Phobius"/>
    </source>
</evidence>
<dbReference type="InterPro" id="IPR052712">
    <property type="entry name" value="Acid_resist_chaperone_HdeD"/>
</dbReference>
<dbReference type="GO" id="GO:0005886">
    <property type="term" value="C:plasma membrane"/>
    <property type="evidence" value="ECO:0007669"/>
    <property type="project" value="TreeGrafter"/>
</dbReference>
<feature type="transmembrane region" description="Helical" evidence="1">
    <location>
        <begin position="144"/>
        <end position="164"/>
    </location>
</feature>
<feature type="transmembrane region" description="Helical" evidence="1">
    <location>
        <begin position="83"/>
        <end position="103"/>
    </location>
</feature>
<sequence>MSTTNDTPSPMENDNPILNMIGSNWWVLLLRGLLLIVLGLYALFSPGLTLLAWAFMIGCFLIADGVLAVVAGLAGWTESRGWTIFRGVVAIAAGVFAAGHPALIGAVAAMTVVLLIAAGSILSGILEIIVAIRERKAIEGEGWMILDGVFSILFGVVLALAPLFSASVLIRISGGFAILFGLVAIYCAFQFRKLKSL</sequence>
<dbReference type="Proteomes" id="UP000319557">
    <property type="component" value="Chromosome"/>
</dbReference>
<feature type="transmembrane region" description="Helical" evidence="1">
    <location>
        <begin position="109"/>
        <end position="132"/>
    </location>
</feature>
<gene>
    <name evidence="2" type="ORF">EC9_33700</name>
</gene>
<dbReference type="PANTHER" id="PTHR34989:SF1">
    <property type="entry name" value="PROTEIN HDED"/>
    <property type="match status" value="1"/>
</dbReference>
<keyword evidence="1" id="KW-0812">Transmembrane</keyword>
<dbReference type="Pfam" id="PF03729">
    <property type="entry name" value="DUF308"/>
    <property type="match status" value="2"/>
</dbReference>
<dbReference type="AlphaFoldDB" id="A0A517M2S7"/>